<proteinExistence type="predicted"/>
<evidence type="ECO:0000313" key="2">
    <source>
        <dbReference type="Proteomes" id="UP000441336"/>
    </source>
</evidence>
<organism evidence="1 2">
    <name type="scientific">Hymenobacter ginkgonis</name>
    <dbReference type="NCBI Taxonomy" id="2682976"/>
    <lineage>
        <taxon>Bacteria</taxon>
        <taxon>Pseudomonadati</taxon>
        <taxon>Bacteroidota</taxon>
        <taxon>Cytophagia</taxon>
        <taxon>Cytophagales</taxon>
        <taxon>Hymenobacteraceae</taxon>
        <taxon>Hymenobacter</taxon>
    </lineage>
</organism>
<gene>
    <name evidence="1" type="ORF">GO988_22230</name>
</gene>
<name>A0A7K1TKV8_9BACT</name>
<comment type="caution">
    <text evidence="1">The sequence shown here is derived from an EMBL/GenBank/DDBJ whole genome shotgun (WGS) entry which is preliminary data.</text>
</comment>
<evidence type="ECO:0000313" key="1">
    <source>
        <dbReference type="EMBL" id="MVN79058.1"/>
    </source>
</evidence>
<dbReference type="EMBL" id="WQKZ01000009">
    <property type="protein sequence ID" value="MVN79058.1"/>
    <property type="molecule type" value="Genomic_DNA"/>
</dbReference>
<keyword evidence="2" id="KW-1185">Reference proteome</keyword>
<dbReference type="AlphaFoldDB" id="A0A7K1TKV8"/>
<protein>
    <recommendedName>
        <fullName evidence="3">PD-(D/E)XK nuclease family protein</fullName>
    </recommendedName>
</protein>
<reference evidence="1 2" key="1">
    <citation type="submission" date="2019-12" db="EMBL/GenBank/DDBJ databases">
        <title>Hymenobacter sp. HMF4947 Genome sequencing and assembly.</title>
        <authorList>
            <person name="Kang H."/>
            <person name="Cha I."/>
            <person name="Kim H."/>
            <person name="Joh K."/>
        </authorList>
    </citation>
    <scope>NUCLEOTIDE SEQUENCE [LARGE SCALE GENOMIC DNA]</scope>
    <source>
        <strain evidence="1 2">HMF4947</strain>
    </source>
</reference>
<dbReference type="Proteomes" id="UP000441336">
    <property type="component" value="Unassembled WGS sequence"/>
</dbReference>
<dbReference type="InterPro" id="IPR029470">
    <property type="entry name" value="PDDEXK_4"/>
</dbReference>
<dbReference type="Pfam" id="PF14281">
    <property type="entry name" value="PDDEXK_4"/>
    <property type="match status" value="1"/>
</dbReference>
<sequence>MLINGLLNQVLALRRTQEKLVQLSGENFNVFRILGLETREVRMHSAFLGELLNPAGSHGLRDTFLKLFTQTIKFDDFKTDTARLVVEYDIGRITSDYQQGGRIDIYLESAGQYIFIENKIYANDQQNQLGRYHTYRKQARLLYLTLDGAKPSDGGAGNLRPDQYELISYKEGIANWLEKCRQAAAAYPLVRETIVQYQHLINYLTGRTSNDYIRMEMQQIVAQSEENFVSAAALGQAFSERQALYVEDLIEKFEAVWYARFSENLSPLPEYTIYFQLHEVSYGFRALKDGQEVLASQEVALQPLVALALTIPKLKSDSNWLAWRYMNHRYFDNIQPAELYQAATNETVRQHRFDDMLREGQYYFDQFKALMADYVPSV</sequence>
<evidence type="ECO:0008006" key="3">
    <source>
        <dbReference type="Google" id="ProtNLM"/>
    </source>
</evidence>
<accession>A0A7K1TKV8</accession>